<name>A0ABS7SE01_9MICO</name>
<organism evidence="1 2">
    <name type="scientific">Occultella gossypii</name>
    <dbReference type="NCBI Taxonomy" id="2800820"/>
    <lineage>
        <taxon>Bacteria</taxon>
        <taxon>Bacillati</taxon>
        <taxon>Actinomycetota</taxon>
        <taxon>Actinomycetes</taxon>
        <taxon>Micrococcales</taxon>
        <taxon>Ruaniaceae</taxon>
        <taxon>Occultella</taxon>
    </lineage>
</organism>
<dbReference type="InterPro" id="IPR032675">
    <property type="entry name" value="LRR_dom_sf"/>
</dbReference>
<evidence type="ECO:0000313" key="2">
    <source>
        <dbReference type="Proteomes" id="UP000826651"/>
    </source>
</evidence>
<sequence length="442" mass="46852">MDSFDDPILTGLSAYLGADAAEALLDRINNFSNQPNAIKGMAKSAGDPPAERAALALVEDAGLAVALGLAPSPDVEIRYLTSQPQEFWGLLTLAARVDVGVVDRVAGLLDDDANVARKLATIRRAAAKHAADLAKPSAPAAPGPDLPQKVSEVKRWLAAHPDVDPTDLALHPDQKAAGRNAAIRALGTIATPQALTVLGQYAQESYPDAVLGELHKAWGNFDRREFAATMFRQSPYTLDLGVAPSIEGIGAVPDLTSLDVVLTDGADLSPLAECTALRTLRVGAEGAPGLLGVEPILGLPELTELHLTRITRNADLTPLVGLAVRRMRLDLDGADGSFLLRMPGLERLRLSGGSTAEDPTTITDVEARPAHPDLAGVVLALVRKGVRVAVYRHQRSWVTGLIDAAEADPDIFTVELSGTIALTNDESELERIRKRLFANLLP</sequence>
<accession>A0ABS7SE01</accession>
<comment type="caution">
    <text evidence="1">The sequence shown here is derived from an EMBL/GenBank/DDBJ whole genome shotgun (WGS) entry which is preliminary data.</text>
</comment>
<keyword evidence="2" id="KW-1185">Reference proteome</keyword>
<dbReference type="EMBL" id="JAGSHT010000018">
    <property type="protein sequence ID" value="MBZ2198282.1"/>
    <property type="molecule type" value="Genomic_DNA"/>
</dbReference>
<evidence type="ECO:0000313" key="1">
    <source>
        <dbReference type="EMBL" id="MBZ2198282.1"/>
    </source>
</evidence>
<gene>
    <name evidence="1" type="ORF">KCQ71_19180</name>
</gene>
<dbReference type="Gene3D" id="3.80.10.10">
    <property type="entry name" value="Ribonuclease Inhibitor"/>
    <property type="match status" value="1"/>
</dbReference>
<reference evidence="1 2" key="1">
    <citation type="submission" date="2021-04" db="EMBL/GenBank/DDBJ databases">
        <title>Ruania sp. nov., isolated from sandy soil of mangrove forest.</title>
        <authorList>
            <person name="Ge X."/>
            <person name="Huang R."/>
            <person name="Liu W."/>
        </authorList>
    </citation>
    <scope>NUCLEOTIDE SEQUENCE [LARGE SCALE GENOMIC DNA]</scope>
    <source>
        <strain evidence="1 2">N2-46</strain>
    </source>
</reference>
<proteinExistence type="predicted"/>
<protein>
    <submittedName>
        <fullName evidence="1">Uncharacterized protein</fullName>
    </submittedName>
</protein>
<dbReference type="Proteomes" id="UP000826651">
    <property type="component" value="Unassembled WGS sequence"/>
</dbReference>
<dbReference type="RefSeq" id="WP_223408923.1">
    <property type="nucleotide sequence ID" value="NZ_JAGSHT010000018.1"/>
</dbReference>